<name>A0A9Q0XZL7_9SAUR</name>
<keyword evidence="1" id="KW-0732">Signal</keyword>
<comment type="caution">
    <text evidence="2">The sequence shown here is derived from an EMBL/GenBank/DDBJ whole genome shotgun (WGS) entry which is preliminary data.</text>
</comment>
<dbReference type="EMBL" id="JAPFRF010000004">
    <property type="protein sequence ID" value="KAJ7335720.1"/>
    <property type="molecule type" value="Genomic_DNA"/>
</dbReference>
<evidence type="ECO:0000313" key="2">
    <source>
        <dbReference type="EMBL" id="KAJ7335720.1"/>
    </source>
</evidence>
<dbReference type="Proteomes" id="UP001142489">
    <property type="component" value="Unassembled WGS sequence"/>
</dbReference>
<keyword evidence="3" id="KW-1185">Reference proteome</keyword>
<proteinExistence type="predicted"/>
<feature type="chain" id="PRO_5040128191" evidence="1">
    <location>
        <begin position="21"/>
        <end position="79"/>
    </location>
</feature>
<reference evidence="2" key="1">
    <citation type="journal article" date="2023" name="DNA Res.">
        <title>Chromosome-level genome assembly of Phrynocephalus forsythii using third-generation DNA sequencing and Hi-C analysis.</title>
        <authorList>
            <person name="Qi Y."/>
            <person name="Zhao W."/>
            <person name="Zhao Y."/>
            <person name="Niu C."/>
            <person name="Cao S."/>
            <person name="Zhang Y."/>
        </authorList>
    </citation>
    <scope>NUCLEOTIDE SEQUENCE</scope>
    <source>
        <tissue evidence="2">Muscle</tissue>
    </source>
</reference>
<dbReference type="OrthoDB" id="8949261at2759"/>
<evidence type="ECO:0000313" key="3">
    <source>
        <dbReference type="Proteomes" id="UP001142489"/>
    </source>
</evidence>
<accession>A0A9Q0XZL7</accession>
<organism evidence="2 3">
    <name type="scientific">Phrynocephalus forsythii</name>
    <dbReference type="NCBI Taxonomy" id="171643"/>
    <lineage>
        <taxon>Eukaryota</taxon>
        <taxon>Metazoa</taxon>
        <taxon>Chordata</taxon>
        <taxon>Craniata</taxon>
        <taxon>Vertebrata</taxon>
        <taxon>Euteleostomi</taxon>
        <taxon>Lepidosauria</taxon>
        <taxon>Squamata</taxon>
        <taxon>Bifurcata</taxon>
        <taxon>Unidentata</taxon>
        <taxon>Episquamata</taxon>
        <taxon>Toxicofera</taxon>
        <taxon>Iguania</taxon>
        <taxon>Acrodonta</taxon>
        <taxon>Agamidae</taxon>
        <taxon>Agaminae</taxon>
        <taxon>Phrynocephalus</taxon>
    </lineage>
</organism>
<dbReference type="AlphaFoldDB" id="A0A9Q0XZL7"/>
<gene>
    <name evidence="2" type="ORF">JRQ81_013661</name>
</gene>
<evidence type="ECO:0000256" key="1">
    <source>
        <dbReference type="SAM" id="SignalP"/>
    </source>
</evidence>
<protein>
    <submittedName>
        <fullName evidence="2">Uncharacterized protein</fullName>
    </submittedName>
</protein>
<sequence>MLHVEMLTAVFLLLWMCVFCQDPSSKTVADRYAVYWNSTNPSSSNSTLEGLDLQNDGEWFLIVCAQGEVDENDRFHVLS</sequence>
<feature type="signal peptide" evidence="1">
    <location>
        <begin position="1"/>
        <end position="20"/>
    </location>
</feature>